<sequence>MKLKSLLLLLLLAAQAPWVYSWSNHTLISHDLLQALPEVRDAAPVEVESIEAFLMATESDLAVFLDEQEQQLRNSLWHYAPRPDSLRFIANGDAQSVRQRFTQAIRINPNSKLALYVQLLPGEARDGMPIAASDVRTLTDPVHLEEVQLIQLTEGRRVAPLDVVTTANDEPDHGLDIGLFTDSNTDYGLEYGFGAQPFGNPALPYGTQAPFHMGFYHEPKIIYAAGGFLKRTYPEYRILLFKQLAEFAFAQGHDYWGWRFMGWGLHYVGDFSNPYHVTPLPGASTLDILIPGVLGVIGLPSAQQKATQLTSNRHTALEDFQQEVMDRAYIAHQTSPLISALVPPETSVPFTNEQVIGLIAKTAYDKAEQVDRVLQQAMPAKFINDSAIEYSDLGVKSQLPDIVLQESGLEAYQRMETVVADLLGDFAQYGTAYVRSILSQPRR</sequence>
<evidence type="ECO:0000313" key="2">
    <source>
        <dbReference type="EMBL" id="ATX75719.1"/>
    </source>
</evidence>
<accession>A0A2K8KNS0</accession>
<protein>
    <submittedName>
        <fullName evidence="2">Phospholipase C zinc-binding protein</fullName>
    </submittedName>
</protein>
<dbReference type="KEGG" id="rfo:REIFOR_00550"/>
<proteinExistence type="predicted"/>
<feature type="signal peptide" evidence="1">
    <location>
        <begin position="1"/>
        <end position="21"/>
    </location>
</feature>
<reference evidence="2 3" key="1">
    <citation type="journal article" date="2017" name="Environ. Microbiol.">
        <title>Genomic and physiological analyses of 'Reinekea forsetii' reveal a versatile opportunistic lifestyle during spring algae blooms.</title>
        <authorList>
            <person name="Avci B."/>
            <person name="Hahnke R.L."/>
            <person name="Chafee M."/>
            <person name="Fischer T."/>
            <person name="Gruber-Vodicka H."/>
            <person name="Tegetmeyer H.E."/>
            <person name="Harder J."/>
            <person name="Fuchs B.M."/>
            <person name="Amann R.I."/>
            <person name="Teeling H."/>
        </authorList>
    </citation>
    <scope>NUCLEOTIDE SEQUENCE [LARGE SCALE GENOMIC DNA]</scope>
    <source>
        <strain evidence="2 3">Hel1_31_D35</strain>
    </source>
</reference>
<dbReference type="Gene3D" id="1.10.575.10">
    <property type="entry name" value="P1 Nuclease"/>
    <property type="match status" value="1"/>
</dbReference>
<dbReference type="Proteomes" id="UP000229757">
    <property type="component" value="Chromosome"/>
</dbReference>
<keyword evidence="1" id="KW-0732">Signal</keyword>
<gene>
    <name evidence="2" type="ORF">REIFOR_00550</name>
</gene>
<dbReference type="OrthoDB" id="36722at2"/>
<dbReference type="SUPFAM" id="SSF48537">
    <property type="entry name" value="Phospholipase C/P1 nuclease"/>
    <property type="match status" value="1"/>
</dbReference>
<feature type="chain" id="PRO_5014985345" evidence="1">
    <location>
        <begin position="22"/>
        <end position="443"/>
    </location>
</feature>
<dbReference type="AlphaFoldDB" id="A0A2K8KNS0"/>
<evidence type="ECO:0000313" key="3">
    <source>
        <dbReference type="Proteomes" id="UP000229757"/>
    </source>
</evidence>
<keyword evidence="3" id="KW-1185">Reference proteome</keyword>
<dbReference type="InterPro" id="IPR008947">
    <property type="entry name" value="PLipase_C/P1_nuclease_dom_sf"/>
</dbReference>
<evidence type="ECO:0000256" key="1">
    <source>
        <dbReference type="SAM" id="SignalP"/>
    </source>
</evidence>
<dbReference type="RefSeq" id="WP_100256105.1">
    <property type="nucleotide sequence ID" value="NZ_CP011797.1"/>
</dbReference>
<dbReference type="GO" id="GO:0016788">
    <property type="term" value="F:hydrolase activity, acting on ester bonds"/>
    <property type="evidence" value="ECO:0007669"/>
    <property type="project" value="InterPro"/>
</dbReference>
<organism evidence="2 3">
    <name type="scientific">Reinekea forsetii</name>
    <dbReference type="NCBI Taxonomy" id="1336806"/>
    <lineage>
        <taxon>Bacteria</taxon>
        <taxon>Pseudomonadati</taxon>
        <taxon>Pseudomonadota</taxon>
        <taxon>Gammaproteobacteria</taxon>
        <taxon>Oceanospirillales</taxon>
        <taxon>Saccharospirillaceae</taxon>
        <taxon>Reinekea</taxon>
    </lineage>
</organism>
<dbReference type="EMBL" id="CP011797">
    <property type="protein sequence ID" value="ATX75719.1"/>
    <property type="molecule type" value="Genomic_DNA"/>
</dbReference>
<name>A0A2K8KNS0_9GAMM</name>